<dbReference type="EMBL" id="JAAKZZ010000319">
    <property type="protein sequence ID" value="NGO71561.1"/>
    <property type="molecule type" value="Genomic_DNA"/>
</dbReference>
<sequence length="249" mass="24991">MRTPRTTLQLTGAGMAAIGVSFGFARYGYGLFLPDLRADFGLSVADVGLIGSLGYAGYLAALLAVGALVARLGPRPLVVTGGLCAAAGTLLVAAADGTGWLVTGLVLAGSSPGWAWAPYSDAVDRLVPPARQSGVLGAIATGTACAVAVSGPLALVARDTGWRAVWVLFGVLALGATLWNARVLPSGPRPRARTDPGTDGGSRAAVVRGLLRRAAVPVHLTAVLYGLVGAVYWAFAVEAVETGRGSGGG</sequence>
<keyword evidence="10" id="KW-1185">Reference proteome</keyword>
<evidence type="ECO:0000256" key="6">
    <source>
        <dbReference type="ARBA" id="ARBA00023136"/>
    </source>
</evidence>
<dbReference type="AlphaFoldDB" id="A0A6G4X4G4"/>
<dbReference type="GO" id="GO:0005886">
    <property type="term" value="C:plasma membrane"/>
    <property type="evidence" value="ECO:0007669"/>
    <property type="project" value="UniProtKB-SubCell"/>
</dbReference>
<comment type="subcellular location">
    <subcellularLocation>
        <location evidence="1">Cell membrane</location>
        <topology evidence="1">Multi-pass membrane protein</topology>
    </subcellularLocation>
</comment>
<organism evidence="9 10">
    <name type="scientific">Streptomyces boncukensis</name>
    <dbReference type="NCBI Taxonomy" id="2711219"/>
    <lineage>
        <taxon>Bacteria</taxon>
        <taxon>Bacillati</taxon>
        <taxon>Actinomycetota</taxon>
        <taxon>Actinomycetes</taxon>
        <taxon>Kitasatosporales</taxon>
        <taxon>Streptomycetaceae</taxon>
        <taxon>Streptomyces</taxon>
    </lineage>
</organism>
<accession>A0A6G4X4G4</accession>
<gene>
    <name evidence="9" type="ORF">G5C65_25070</name>
</gene>
<name>A0A6G4X4G4_9ACTN</name>
<feature type="domain" description="Major facilitator superfamily (MFS) profile" evidence="8">
    <location>
        <begin position="7"/>
        <end position="249"/>
    </location>
</feature>
<dbReference type="PANTHER" id="PTHR23517">
    <property type="entry name" value="RESISTANCE PROTEIN MDTM, PUTATIVE-RELATED-RELATED"/>
    <property type="match status" value="1"/>
</dbReference>
<dbReference type="GO" id="GO:0022857">
    <property type="term" value="F:transmembrane transporter activity"/>
    <property type="evidence" value="ECO:0007669"/>
    <property type="project" value="InterPro"/>
</dbReference>
<evidence type="ECO:0000313" key="9">
    <source>
        <dbReference type="EMBL" id="NGO71561.1"/>
    </source>
</evidence>
<proteinExistence type="predicted"/>
<evidence type="ECO:0000256" key="7">
    <source>
        <dbReference type="SAM" id="Phobius"/>
    </source>
</evidence>
<protein>
    <submittedName>
        <fullName evidence="9">YbfB/YjiJ family MFS transporter</fullName>
    </submittedName>
</protein>
<evidence type="ECO:0000256" key="3">
    <source>
        <dbReference type="ARBA" id="ARBA00022475"/>
    </source>
</evidence>
<feature type="transmembrane region" description="Helical" evidence="7">
    <location>
        <begin position="49"/>
        <end position="70"/>
    </location>
</feature>
<dbReference type="RefSeq" id="WP_165301194.1">
    <property type="nucleotide sequence ID" value="NZ_JAAKZZ010000319.1"/>
</dbReference>
<evidence type="ECO:0000256" key="2">
    <source>
        <dbReference type="ARBA" id="ARBA00022448"/>
    </source>
</evidence>
<reference evidence="9 10" key="1">
    <citation type="submission" date="2020-02" db="EMBL/GenBank/DDBJ databases">
        <title>Whole-genome analyses of novel actinobacteria.</title>
        <authorList>
            <person name="Sahin N."/>
            <person name="Tatar D."/>
        </authorList>
    </citation>
    <scope>NUCLEOTIDE SEQUENCE [LARGE SCALE GENOMIC DNA]</scope>
    <source>
        <strain evidence="9 10">SB3404</strain>
    </source>
</reference>
<keyword evidence="2" id="KW-0813">Transport</keyword>
<evidence type="ECO:0000259" key="8">
    <source>
        <dbReference type="PROSITE" id="PS50850"/>
    </source>
</evidence>
<dbReference type="PANTHER" id="PTHR23517:SF2">
    <property type="entry name" value="MULTIDRUG RESISTANCE PROTEIN MDTH"/>
    <property type="match status" value="1"/>
</dbReference>
<dbReference type="InterPro" id="IPR011701">
    <property type="entry name" value="MFS"/>
</dbReference>
<dbReference type="InterPro" id="IPR020846">
    <property type="entry name" value="MFS_dom"/>
</dbReference>
<evidence type="ECO:0000256" key="4">
    <source>
        <dbReference type="ARBA" id="ARBA00022692"/>
    </source>
</evidence>
<keyword evidence="4 7" id="KW-0812">Transmembrane</keyword>
<comment type="caution">
    <text evidence="9">The sequence shown here is derived from an EMBL/GenBank/DDBJ whole genome shotgun (WGS) entry which is preliminary data.</text>
</comment>
<feature type="transmembrane region" description="Helical" evidence="7">
    <location>
        <begin position="216"/>
        <end position="235"/>
    </location>
</feature>
<feature type="transmembrane region" description="Helical" evidence="7">
    <location>
        <begin position="164"/>
        <end position="181"/>
    </location>
</feature>
<dbReference type="Pfam" id="PF07690">
    <property type="entry name" value="MFS_1"/>
    <property type="match status" value="1"/>
</dbReference>
<feature type="non-terminal residue" evidence="9">
    <location>
        <position position="249"/>
    </location>
</feature>
<dbReference type="InterPro" id="IPR050171">
    <property type="entry name" value="MFS_Transporters"/>
</dbReference>
<keyword evidence="5 7" id="KW-1133">Transmembrane helix</keyword>
<keyword evidence="6 7" id="KW-0472">Membrane</keyword>
<keyword evidence="3" id="KW-1003">Cell membrane</keyword>
<feature type="transmembrane region" description="Helical" evidence="7">
    <location>
        <begin position="7"/>
        <end position="29"/>
    </location>
</feature>
<dbReference type="Gene3D" id="1.20.1250.20">
    <property type="entry name" value="MFS general substrate transporter like domains"/>
    <property type="match status" value="1"/>
</dbReference>
<feature type="transmembrane region" description="Helical" evidence="7">
    <location>
        <begin position="135"/>
        <end position="157"/>
    </location>
</feature>
<dbReference type="PROSITE" id="PS50850">
    <property type="entry name" value="MFS"/>
    <property type="match status" value="1"/>
</dbReference>
<evidence type="ECO:0000313" key="10">
    <source>
        <dbReference type="Proteomes" id="UP000477722"/>
    </source>
</evidence>
<dbReference type="Proteomes" id="UP000477722">
    <property type="component" value="Unassembled WGS sequence"/>
</dbReference>
<evidence type="ECO:0000256" key="1">
    <source>
        <dbReference type="ARBA" id="ARBA00004651"/>
    </source>
</evidence>
<dbReference type="SUPFAM" id="SSF103473">
    <property type="entry name" value="MFS general substrate transporter"/>
    <property type="match status" value="1"/>
</dbReference>
<evidence type="ECO:0000256" key="5">
    <source>
        <dbReference type="ARBA" id="ARBA00022989"/>
    </source>
</evidence>
<dbReference type="InterPro" id="IPR036259">
    <property type="entry name" value="MFS_trans_sf"/>
</dbReference>
<feature type="transmembrane region" description="Helical" evidence="7">
    <location>
        <begin position="77"/>
        <end position="95"/>
    </location>
</feature>